<evidence type="ECO:0000256" key="2">
    <source>
        <dbReference type="SAM" id="SignalP"/>
    </source>
</evidence>
<dbReference type="InterPro" id="IPR025380">
    <property type="entry name" value="DUF4369"/>
</dbReference>
<evidence type="ECO:0000313" key="5">
    <source>
        <dbReference type="Proteomes" id="UP001230035"/>
    </source>
</evidence>
<proteinExistence type="predicted"/>
<sequence>MKKLILLVAVAFTVFSCKNLAEGEYIVTGKVKGVKTGLVFLEKQGPMGMGFAAIDTVKIVDGAFEFKGKTNEPEIHFIQIDKVNGKLPIILEGGEINVEVNKDSLVKSKISGTYSNEEFTKFNNESEKIQKRLQGKVMEFQMKNRTAIEEAQKNNDTAALNKLRKEYDIIQKDITDYTFGYPKTHPKSFISVLIVQMMAGNPKFTPKDIEDNYNALDESLKKTKPGKSIKENIDALKKKPAAGQPSSLIK</sequence>
<name>A0ABT6XT45_9FLAO</name>
<feature type="chain" id="PRO_5046233747" evidence="2">
    <location>
        <begin position="22"/>
        <end position="250"/>
    </location>
</feature>
<keyword evidence="5" id="KW-1185">Reference proteome</keyword>
<dbReference type="EMBL" id="JASGBP010000007">
    <property type="protein sequence ID" value="MDI9257972.1"/>
    <property type="molecule type" value="Genomic_DNA"/>
</dbReference>
<evidence type="ECO:0000259" key="3">
    <source>
        <dbReference type="Pfam" id="PF14289"/>
    </source>
</evidence>
<protein>
    <submittedName>
        <fullName evidence="4">DUF4369 domain-containing protein</fullName>
    </submittedName>
</protein>
<feature type="region of interest" description="Disordered" evidence="1">
    <location>
        <begin position="223"/>
        <end position="250"/>
    </location>
</feature>
<dbReference type="Proteomes" id="UP001230035">
    <property type="component" value="Unassembled WGS sequence"/>
</dbReference>
<dbReference type="RefSeq" id="WP_283239648.1">
    <property type="nucleotide sequence ID" value="NZ_JASGBP010000007.1"/>
</dbReference>
<accession>A0ABT6XT45</accession>
<reference evidence="4 5" key="1">
    <citation type="submission" date="2023-05" db="EMBL/GenBank/DDBJ databases">
        <title>Flavobacterium sedimenti sp. nov., isolated from the sediment.</title>
        <authorList>
            <person name="Wu N."/>
        </authorList>
    </citation>
    <scope>NUCLEOTIDE SEQUENCE [LARGE SCALE GENOMIC DNA]</scope>
    <source>
        <strain evidence="4 5">YZ-48</strain>
    </source>
</reference>
<feature type="domain" description="DUF4369" evidence="3">
    <location>
        <begin position="25"/>
        <end position="119"/>
    </location>
</feature>
<feature type="signal peptide" evidence="2">
    <location>
        <begin position="1"/>
        <end position="21"/>
    </location>
</feature>
<feature type="compositionally biased region" description="Basic and acidic residues" evidence="1">
    <location>
        <begin position="228"/>
        <end position="237"/>
    </location>
</feature>
<dbReference type="PROSITE" id="PS51257">
    <property type="entry name" value="PROKAR_LIPOPROTEIN"/>
    <property type="match status" value="1"/>
</dbReference>
<evidence type="ECO:0000313" key="4">
    <source>
        <dbReference type="EMBL" id="MDI9257972.1"/>
    </source>
</evidence>
<keyword evidence="2" id="KW-0732">Signal</keyword>
<dbReference type="Pfam" id="PF14289">
    <property type="entry name" value="DUF4369"/>
    <property type="match status" value="1"/>
</dbReference>
<comment type="caution">
    <text evidence="4">The sequence shown here is derived from an EMBL/GenBank/DDBJ whole genome shotgun (WGS) entry which is preliminary data.</text>
</comment>
<gene>
    <name evidence="4" type="ORF">QHT84_11160</name>
</gene>
<evidence type="ECO:0000256" key="1">
    <source>
        <dbReference type="SAM" id="MobiDB-lite"/>
    </source>
</evidence>
<organism evidence="4 5">
    <name type="scientific">Flavobacterium sedimenticola</name>
    <dbReference type="NCBI Taxonomy" id="3043286"/>
    <lineage>
        <taxon>Bacteria</taxon>
        <taxon>Pseudomonadati</taxon>
        <taxon>Bacteroidota</taxon>
        <taxon>Flavobacteriia</taxon>
        <taxon>Flavobacteriales</taxon>
        <taxon>Flavobacteriaceae</taxon>
        <taxon>Flavobacterium</taxon>
    </lineage>
</organism>